<protein>
    <recommendedName>
        <fullName evidence="3">Myb-like domain-containing protein</fullName>
    </recommendedName>
</protein>
<evidence type="ECO:0008006" key="3">
    <source>
        <dbReference type="Google" id="ProtNLM"/>
    </source>
</evidence>
<proteinExistence type="predicted"/>
<dbReference type="SUPFAM" id="SSF46689">
    <property type="entry name" value="Homeodomain-like"/>
    <property type="match status" value="1"/>
</dbReference>
<keyword evidence="2" id="KW-1185">Reference proteome</keyword>
<evidence type="ECO:0000313" key="1">
    <source>
        <dbReference type="EMBL" id="CAL5995052.1"/>
    </source>
</evidence>
<evidence type="ECO:0000313" key="2">
    <source>
        <dbReference type="Proteomes" id="UP001642409"/>
    </source>
</evidence>
<dbReference type="Gene3D" id="1.10.10.60">
    <property type="entry name" value="Homeodomain-like"/>
    <property type="match status" value="1"/>
</dbReference>
<comment type="caution">
    <text evidence="1">The sequence shown here is derived from an EMBL/GenBank/DDBJ whole genome shotgun (WGS) entry which is preliminary data.</text>
</comment>
<dbReference type="InterPro" id="IPR009057">
    <property type="entry name" value="Homeodomain-like_sf"/>
</dbReference>
<gene>
    <name evidence="1" type="ORF">HINF_LOCUS13848</name>
</gene>
<reference evidence="1 2" key="1">
    <citation type="submission" date="2024-07" db="EMBL/GenBank/DDBJ databases">
        <authorList>
            <person name="Akdeniz Z."/>
        </authorList>
    </citation>
    <scope>NUCLEOTIDE SEQUENCE [LARGE SCALE GENOMIC DNA]</scope>
</reference>
<organism evidence="1 2">
    <name type="scientific">Hexamita inflata</name>
    <dbReference type="NCBI Taxonomy" id="28002"/>
    <lineage>
        <taxon>Eukaryota</taxon>
        <taxon>Metamonada</taxon>
        <taxon>Diplomonadida</taxon>
        <taxon>Hexamitidae</taxon>
        <taxon>Hexamitinae</taxon>
        <taxon>Hexamita</taxon>
    </lineage>
</organism>
<dbReference type="Proteomes" id="UP001642409">
    <property type="component" value="Unassembled WGS sequence"/>
</dbReference>
<accession>A0ABP1HJY8</accession>
<sequence length="106" mass="12882">MNRPKIVHWTQDEKRIFFECLNLYNNDFYSYTMYLNRSHSQIKSFYHNWLKTLLPSVRSQFPFQHKGGSHVRYRNQKCLETNVQSSNPKDKSYEKSLLISNWKSVE</sequence>
<dbReference type="EMBL" id="CAXDID020000032">
    <property type="protein sequence ID" value="CAL5995052.1"/>
    <property type="molecule type" value="Genomic_DNA"/>
</dbReference>
<name>A0ABP1HJY8_9EUKA</name>